<dbReference type="InterPro" id="IPR028974">
    <property type="entry name" value="TSP_type-3_rpt"/>
</dbReference>
<feature type="region of interest" description="Disordered" evidence="5">
    <location>
        <begin position="303"/>
        <end position="597"/>
    </location>
</feature>
<evidence type="ECO:0000256" key="6">
    <source>
        <dbReference type="SAM" id="Phobius"/>
    </source>
</evidence>
<feature type="compositionally biased region" description="Acidic residues" evidence="5">
    <location>
        <begin position="521"/>
        <end position="530"/>
    </location>
</feature>
<name>A0AAD5KEL6_9CRUS</name>
<reference evidence="8" key="1">
    <citation type="submission" date="2022-05" db="EMBL/GenBank/DDBJ databases">
        <title>A multi-omics perspective on studying reproductive biology in Daphnia sinensis.</title>
        <authorList>
            <person name="Jia J."/>
        </authorList>
    </citation>
    <scope>NUCLEOTIDE SEQUENCE</scope>
    <source>
        <strain evidence="8">WSL</strain>
    </source>
</reference>
<keyword evidence="2" id="KW-0964">Secreted</keyword>
<evidence type="ECO:0000256" key="5">
    <source>
        <dbReference type="SAM" id="MobiDB-lite"/>
    </source>
</evidence>
<comment type="subcellular location">
    <subcellularLocation>
        <location evidence="1">Secreted</location>
    </subcellularLocation>
</comment>
<dbReference type="InterPro" id="IPR059100">
    <property type="entry name" value="TSP3_bac"/>
</dbReference>
<sequence length="648" mass="69474">MEISRSQFTCQDIGVNTVTLTVIDRSGNISTSTATVNIQPAAIITVGQTTVCAGQTVSLSANLGDSYQWYKNDVLIDGATVRNFTAATSGDYSVKVTNAAGCTGTSLATTVTINEFPTVQVLPNGTAYLCGNNSVELKAAESSLYQWIKDGVDIPTATQRKYFPSVVGSYSVRVVDFFGCTATSDPVVISADAPPTMTMKEASTVLATNHLVALGTVNTRKSVTKTFSTSNSGINALRISGIEFKGAGSSAFSVVTPSLPYEVTQGNNTDFTIKFLPLLPGNTDVTMTVFTNDCVTPNFTIKFTATTPSTPADTDEDGVPDDVEDVDNTDPNDLEDFKDTDGDGVPDYVEEEDGTDATDPKDVKDTDEDGVPDYIEEKDGTDPTDPADSKDTDGDGVPDYVEEKDETDATDPSDVKDTDGDGVPDYVEEEDGTDATDPSNVNDTDEDGVPDYIEEKDGTDPTDPADSKDTDGDGVPDYVEEKDETDATDPSDVEDTDGDGVPDYIEEQEGTDASDPKDVKDTDEDGVPDYIEEKDGTDPTNPADSKDTDGDGVPDYVEEKDETDATDPSDVEDTDGDGVPDYIEEQEGTDASDPKDVKDTDEDVFLIMWKLNLEEILPIHLMAWIVMAMGCLIFLRISKEQILRNLLT</sequence>
<dbReference type="InterPro" id="IPR044023">
    <property type="entry name" value="Ig_7"/>
</dbReference>
<dbReference type="InterPro" id="IPR013783">
    <property type="entry name" value="Ig-like_fold"/>
</dbReference>
<feature type="compositionally biased region" description="Acidic residues" evidence="5">
    <location>
        <begin position="443"/>
        <end position="452"/>
    </location>
</feature>
<feature type="domain" description="Ig-like" evidence="7">
    <location>
        <begin position="40"/>
        <end position="114"/>
    </location>
</feature>
<dbReference type="Pfam" id="PF18884">
    <property type="entry name" value="TSP3_bac"/>
    <property type="match status" value="7"/>
</dbReference>
<keyword evidence="6" id="KW-0472">Membrane</keyword>
<dbReference type="SUPFAM" id="SSF103647">
    <property type="entry name" value="TSP type-3 repeat"/>
    <property type="match status" value="1"/>
</dbReference>
<feature type="transmembrane region" description="Helical" evidence="6">
    <location>
        <begin position="616"/>
        <end position="635"/>
    </location>
</feature>
<feature type="compositionally biased region" description="Basic and acidic residues" evidence="5">
    <location>
        <begin position="375"/>
        <end position="393"/>
    </location>
</feature>
<feature type="compositionally biased region" description="Acidic residues" evidence="5">
    <location>
        <begin position="472"/>
        <end position="512"/>
    </location>
</feature>
<proteinExistence type="predicted"/>
<dbReference type="Proteomes" id="UP000820818">
    <property type="component" value="Unassembled WGS sequence"/>
</dbReference>
<feature type="compositionally biased region" description="Basic and acidic residues" evidence="5">
    <location>
        <begin position="453"/>
        <end position="471"/>
    </location>
</feature>
<dbReference type="GO" id="GO:0005509">
    <property type="term" value="F:calcium ion binding"/>
    <property type="evidence" value="ECO:0007669"/>
    <property type="project" value="InterPro"/>
</dbReference>
<feature type="compositionally biased region" description="Acidic residues" evidence="5">
    <location>
        <begin position="365"/>
        <end position="374"/>
    </location>
</feature>
<evidence type="ECO:0000313" key="9">
    <source>
        <dbReference type="Proteomes" id="UP000820818"/>
    </source>
</evidence>
<gene>
    <name evidence="8" type="ORF">GHT06_003546</name>
</gene>
<evidence type="ECO:0000256" key="3">
    <source>
        <dbReference type="ARBA" id="ARBA00022729"/>
    </source>
</evidence>
<protein>
    <recommendedName>
        <fullName evidence="7">Ig-like domain-containing protein</fullName>
    </recommendedName>
</protein>
<evidence type="ECO:0000256" key="4">
    <source>
        <dbReference type="ARBA" id="ARBA00022837"/>
    </source>
</evidence>
<evidence type="ECO:0000313" key="8">
    <source>
        <dbReference type="EMBL" id="KAI9550174.1"/>
    </source>
</evidence>
<feature type="compositionally biased region" description="Acidic residues" evidence="5">
    <location>
        <begin position="342"/>
        <end position="356"/>
    </location>
</feature>
<evidence type="ECO:0000259" key="7">
    <source>
        <dbReference type="Pfam" id="PF19081"/>
    </source>
</evidence>
<dbReference type="Pfam" id="PF19081">
    <property type="entry name" value="Ig_7"/>
    <property type="match status" value="1"/>
</dbReference>
<feature type="compositionally biased region" description="Acidic residues" evidence="5">
    <location>
        <begin position="394"/>
        <end position="411"/>
    </location>
</feature>
<accession>A0AAD5KEL6</accession>
<feature type="compositionally biased region" description="Acidic residues" evidence="5">
    <location>
        <begin position="313"/>
        <end position="334"/>
    </location>
</feature>
<evidence type="ECO:0000256" key="1">
    <source>
        <dbReference type="ARBA" id="ARBA00004613"/>
    </source>
</evidence>
<feature type="compositionally biased region" description="Acidic residues" evidence="5">
    <location>
        <begin position="550"/>
        <end position="590"/>
    </location>
</feature>
<dbReference type="EMBL" id="WJBH02000178">
    <property type="protein sequence ID" value="KAI9550174.1"/>
    <property type="molecule type" value="Genomic_DNA"/>
</dbReference>
<dbReference type="AlphaFoldDB" id="A0AAD5KEL6"/>
<keyword evidence="9" id="KW-1185">Reference proteome</keyword>
<comment type="caution">
    <text evidence="8">The sequence shown here is derived from an EMBL/GenBank/DDBJ whole genome shotgun (WGS) entry which is preliminary data.</text>
</comment>
<feature type="compositionally biased region" description="Acidic residues" evidence="5">
    <location>
        <begin position="420"/>
        <end position="434"/>
    </location>
</feature>
<evidence type="ECO:0000256" key="2">
    <source>
        <dbReference type="ARBA" id="ARBA00022525"/>
    </source>
</evidence>
<keyword evidence="4" id="KW-0106">Calcium</keyword>
<keyword evidence="6" id="KW-1133">Transmembrane helix</keyword>
<organism evidence="8 9">
    <name type="scientific">Daphnia sinensis</name>
    <dbReference type="NCBI Taxonomy" id="1820382"/>
    <lineage>
        <taxon>Eukaryota</taxon>
        <taxon>Metazoa</taxon>
        <taxon>Ecdysozoa</taxon>
        <taxon>Arthropoda</taxon>
        <taxon>Crustacea</taxon>
        <taxon>Branchiopoda</taxon>
        <taxon>Diplostraca</taxon>
        <taxon>Cladocera</taxon>
        <taxon>Anomopoda</taxon>
        <taxon>Daphniidae</taxon>
        <taxon>Daphnia</taxon>
        <taxon>Daphnia similis group</taxon>
    </lineage>
</organism>
<keyword evidence="3" id="KW-0732">Signal</keyword>
<dbReference type="Gene3D" id="2.60.40.10">
    <property type="entry name" value="Immunoglobulins"/>
    <property type="match status" value="2"/>
</dbReference>
<keyword evidence="6" id="KW-0812">Transmembrane</keyword>